<dbReference type="AlphaFoldDB" id="W6UVD3"/>
<keyword evidence="1" id="KW-1133">Transmembrane helix</keyword>
<evidence type="ECO:0000313" key="3">
    <source>
        <dbReference type="Proteomes" id="UP000019149"/>
    </source>
</evidence>
<keyword evidence="3" id="KW-1185">Reference proteome</keyword>
<dbReference type="GeneID" id="36343443"/>
<gene>
    <name evidence="2" type="ORF">EGR_07728</name>
</gene>
<dbReference type="Proteomes" id="UP000019149">
    <property type="component" value="Unassembled WGS sequence"/>
</dbReference>
<dbReference type="CTD" id="36343443"/>
<dbReference type="KEGG" id="egl:EGR_07728"/>
<evidence type="ECO:0000313" key="2">
    <source>
        <dbReference type="EMBL" id="EUB57404.1"/>
    </source>
</evidence>
<name>W6UVD3_ECHGR</name>
<feature type="transmembrane region" description="Helical" evidence="1">
    <location>
        <begin position="137"/>
        <end position="159"/>
    </location>
</feature>
<dbReference type="EMBL" id="APAU02000085">
    <property type="protein sequence ID" value="EUB57404.1"/>
    <property type="molecule type" value="Genomic_DNA"/>
</dbReference>
<keyword evidence="1" id="KW-0812">Transmembrane</keyword>
<keyword evidence="1" id="KW-0472">Membrane</keyword>
<comment type="caution">
    <text evidence="2">The sequence shown here is derived from an EMBL/GenBank/DDBJ whole genome shotgun (WGS) entry which is preliminary data.</text>
</comment>
<organism evidence="2 3">
    <name type="scientific">Echinococcus granulosus</name>
    <name type="common">Hydatid tapeworm</name>
    <dbReference type="NCBI Taxonomy" id="6210"/>
    <lineage>
        <taxon>Eukaryota</taxon>
        <taxon>Metazoa</taxon>
        <taxon>Spiralia</taxon>
        <taxon>Lophotrochozoa</taxon>
        <taxon>Platyhelminthes</taxon>
        <taxon>Cestoda</taxon>
        <taxon>Eucestoda</taxon>
        <taxon>Cyclophyllidea</taxon>
        <taxon>Taeniidae</taxon>
        <taxon>Echinococcus</taxon>
        <taxon>Echinococcus granulosus group</taxon>
    </lineage>
</organism>
<reference evidence="2 3" key="1">
    <citation type="journal article" date="2013" name="Nat. Genet.">
        <title>The genome of the hydatid tapeworm Echinococcus granulosus.</title>
        <authorList>
            <person name="Zheng H."/>
            <person name="Zhang W."/>
            <person name="Zhang L."/>
            <person name="Zhang Z."/>
            <person name="Li J."/>
            <person name="Lu G."/>
            <person name="Zhu Y."/>
            <person name="Wang Y."/>
            <person name="Huang Y."/>
            <person name="Liu J."/>
            <person name="Kang H."/>
            <person name="Chen J."/>
            <person name="Wang L."/>
            <person name="Chen A."/>
            <person name="Yu S."/>
            <person name="Gao Z."/>
            <person name="Jin L."/>
            <person name="Gu W."/>
            <person name="Wang Z."/>
            <person name="Zhao L."/>
            <person name="Shi B."/>
            <person name="Wen H."/>
            <person name="Lin R."/>
            <person name="Jones M.K."/>
            <person name="Brejova B."/>
            <person name="Vinar T."/>
            <person name="Zhao G."/>
            <person name="McManus D.P."/>
            <person name="Chen Z."/>
            <person name="Zhou Y."/>
            <person name="Wang S."/>
        </authorList>
    </citation>
    <scope>NUCLEOTIDE SEQUENCE [LARGE SCALE GENOMIC DNA]</scope>
</reference>
<proteinExistence type="predicted"/>
<dbReference type="RefSeq" id="XP_024348600.1">
    <property type="nucleotide sequence ID" value="XM_024496977.1"/>
</dbReference>
<protein>
    <submittedName>
        <fullName evidence="2">Uncharacterized protein</fullName>
    </submittedName>
</protein>
<evidence type="ECO:0000256" key="1">
    <source>
        <dbReference type="SAM" id="Phobius"/>
    </source>
</evidence>
<accession>W6UVD3</accession>
<sequence>MSSRIHLRYLASLDPYLNQQIKMTERDSLNPFLIVRSSSSFYKYFMPKNALFITLCFIHLKQNVNLQVFLDLLSTTRLFGSEHRGIERFLGVTKMHITRKFSIMLSIVLPKDRRKGVFSQTNFAITVNTVYSKKKRLFLYTLWQFFLPVASKFVLFIPFQNVYCRTDPRAESSSSLQAWNFLETLAEDTQEVKVFILRKLTHLQMPFLVKYGCHKYVTRCISGYDSW</sequence>